<name>A0A6N2U6Q9_9BACE</name>
<organism evidence="1">
    <name type="scientific">Bacteroides caccae</name>
    <dbReference type="NCBI Taxonomy" id="47678"/>
    <lineage>
        <taxon>Bacteria</taxon>
        <taxon>Pseudomonadati</taxon>
        <taxon>Bacteroidota</taxon>
        <taxon>Bacteroidia</taxon>
        <taxon>Bacteroidales</taxon>
        <taxon>Bacteroidaceae</taxon>
        <taxon>Bacteroides</taxon>
    </lineage>
</organism>
<sequence>MKIEKNIDKCGTKGLSVFSERGNPFEYKQISNRA</sequence>
<protein>
    <submittedName>
        <fullName evidence="1">Uncharacterized protein</fullName>
    </submittedName>
</protein>
<dbReference type="AlphaFoldDB" id="A0A6N2U6Q9"/>
<reference evidence="1" key="1">
    <citation type="submission" date="2019-11" db="EMBL/GenBank/DDBJ databases">
        <authorList>
            <person name="Feng L."/>
        </authorList>
    </citation>
    <scope>NUCLEOTIDE SEQUENCE</scope>
    <source>
        <strain evidence="1">BcaccaeLFYP20</strain>
    </source>
</reference>
<gene>
    <name evidence="1" type="ORF">BCLFYP20_02368</name>
</gene>
<accession>A0A6N2U6Q9</accession>
<evidence type="ECO:0000313" key="1">
    <source>
        <dbReference type="EMBL" id="VYT13217.1"/>
    </source>
</evidence>
<proteinExistence type="predicted"/>
<dbReference type="EMBL" id="CACRTB010000014">
    <property type="protein sequence ID" value="VYT13217.1"/>
    <property type="molecule type" value="Genomic_DNA"/>
</dbReference>